<keyword evidence="3" id="KW-1185">Reference proteome</keyword>
<reference evidence="2 3" key="1">
    <citation type="submission" date="2021-03" db="EMBL/GenBank/DDBJ databases">
        <title>Whole genome shotgun sequence of Actinoplanes toevensis NBRC 105298.</title>
        <authorList>
            <person name="Komaki H."/>
            <person name="Tamura T."/>
        </authorList>
    </citation>
    <scope>NUCLEOTIDE SEQUENCE [LARGE SCALE GENOMIC DNA]</scope>
    <source>
        <strain evidence="2 3">NBRC 105298</strain>
    </source>
</reference>
<feature type="region of interest" description="Disordered" evidence="1">
    <location>
        <begin position="1"/>
        <end position="54"/>
    </location>
</feature>
<evidence type="ECO:0000256" key="1">
    <source>
        <dbReference type="SAM" id="MobiDB-lite"/>
    </source>
</evidence>
<comment type="caution">
    <text evidence="2">The sequence shown here is derived from an EMBL/GenBank/DDBJ whole genome shotgun (WGS) entry which is preliminary data.</text>
</comment>
<evidence type="ECO:0000313" key="3">
    <source>
        <dbReference type="Proteomes" id="UP000677082"/>
    </source>
</evidence>
<dbReference type="Proteomes" id="UP000677082">
    <property type="component" value="Unassembled WGS sequence"/>
</dbReference>
<organism evidence="2 3">
    <name type="scientific">Paractinoplanes toevensis</name>
    <dbReference type="NCBI Taxonomy" id="571911"/>
    <lineage>
        <taxon>Bacteria</taxon>
        <taxon>Bacillati</taxon>
        <taxon>Actinomycetota</taxon>
        <taxon>Actinomycetes</taxon>
        <taxon>Micromonosporales</taxon>
        <taxon>Micromonosporaceae</taxon>
        <taxon>Paractinoplanes</taxon>
    </lineage>
</organism>
<protein>
    <submittedName>
        <fullName evidence="2">Uncharacterized protein</fullName>
    </submittedName>
</protein>
<sequence length="93" mass="9430">MQGRGVDVLGAGEVGGPAGIAVHDDARSFRWQGRQPRVAGGDDPPGGGEREGDTAAALASDLVGDLSARRAQVTGSTSRAITAVMRWPNCSAT</sequence>
<proteinExistence type="predicted"/>
<dbReference type="EMBL" id="BOQN01000016">
    <property type="protein sequence ID" value="GIM89609.1"/>
    <property type="molecule type" value="Genomic_DNA"/>
</dbReference>
<gene>
    <name evidence="2" type="ORF">Ato02nite_014020</name>
</gene>
<name>A0A919T8E1_9ACTN</name>
<dbReference type="AlphaFoldDB" id="A0A919T8E1"/>
<evidence type="ECO:0000313" key="2">
    <source>
        <dbReference type="EMBL" id="GIM89609.1"/>
    </source>
</evidence>
<accession>A0A919T8E1</accession>